<feature type="domain" description="ABC transmembrane type-1" evidence="8">
    <location>
        <begin position="346"/>
        <end position="541"/>
    </location>
</feature>
<reference evidence="10" key="1">
    <citation type="journal article" date="2019" name="Int. J. Syst. Evol. Microbiol.">
        <title>The Global Catalogue of Microorganisms (GCM) 10K type strain sequencing project: providing services to taxonomists for standard genome sequencing and annotation.</title>
        <authorList>
            <consortium name="The Broad Institute Genomics Platform"/>
            <consortium name="The Broad Institute Genome Sequencing Center for Infectious Disease"/>
            <person name="Wu L."/>
            <person name="Ma J."/>
        </authorList>
    </citation>
    <scope>NUCLEOTIDE SEQUENCE [LARGE SCALE GENOMIC DNA]</scope>
    <source>
        <strain evidence="10">JCM 13813</strain>
    </source>
</reference>
<dbReference type="InterPro" id="IPR000515">
    <property type="entry name" value="MetI-like"/>
</dbReference>
<keyword evidence="6 7" id="KW-0472">Membrane</keyword>
<feature type="domain" description="ABC transmembrane type-1" evidence="8">
    <location>
        <begin position="63"/>
        <end position="252"/>
    </location>
</feature>
<feature type="transmembrane region" description="Helical" evidence="7">
    <location>
        <begin position="350"/>
        <end position="372"/>
    </location>
</feature>
<dbReference type="Proteomes" id="UP001501161">
    <property type="component" value="Unassembled WGS sequence"/>
</dbReference>
<dbReference type="PANTHER" id="PTHR30043">
    <property type="entry name" value="PHOSPHONATES TRANSPORT SYSTEM PERMEASE PROTEIN"/>
    <property type="match status" value="1"/>
</dbReference>
<accession>A0ABP5IUY2</accession>
<protein>
    <recommendedName>
        <fullName evidence="8">ABC transmembrane type-1 domain-containing protein</fullName>
    </recommendedName>
</protein>
<gene>
    <name evidence="9" type="ORF">GCM10009726_18420</name>
</gene>
<evidence type="ECO:0000256" key="6">
    <source>
        <dbReference type="ARBA" id="ARBA00023136"/>
    </source>
</evidence>
<dbReference type="PANTHER" id="PTHR30043:SF1">
    <property type="entry name" value="ABC TRANSPORT SYSTEM PERMEASE PROTEIN P69"/>
    <property type="match status" value="1"/>
</dbReference>
<keyword evidence="2 7" id="KW-0813">Transport</keyword>
<feature type="transmembrane region" description="Helical" evidence="7">
    <location>
        <begin position="208"/>
        <end position="228"/>
    </location>
</feature>
<feature type="transmembrane region" description="Helical" evidence="7">
    <location>
        <begin position="176"/>
        <end position="196"/>
    </location>
</feature>
<proteinExistence type="inferred from homology"/>
<comment type="caution">
    <text evidence="9">The sequence shown here is derived from an EMBL/GenBank/DDBJ whole genome shotgun (WGS) entry which is preliminary data.</text>
</comment>
<sequence>MALRRGAGALIVLLPLTWALQRALPQGGDIVNRGGVPLIGDLLGKAWSPRLDGEFLEVVVDAAVTTLAFAALGTAGALVIGLLGGLVLSDVAWARRPPWPVRTVRTGLRGALVAIRSIHELVWALLLVSVLGLDPLVAVLAIALPFGAQTAQVFGDTFDALPTRALRALRDAGAPAAPAVAFALLPPAGPLMLSYAFYRFECAVRSTVLLGAVGVGGLGQELVVSLSSRNWDEVWTLVAAVIVLSAVVDAWSGRLRTDMAVASCSEWSAGDAGGAAGTGGRRPGSRWARWSAIAAAPGLVVAWFASGVSLSGLTSERTRMLAGRLLDDLVPPALPRGGAGEVTAAVLDTLAMAVLAMAIAVLITLVVSPWAVAVRRGTGPPGGLAMRSLRWISWLVARIVLLVLRSVPPTVWAVIALLALFPGVLPGALALGVYTGGVLGRLVAESWESVSPAPREALVRTGVPGAVATVAAVVPASAQQLVTFTLYRFEICVRETAVVGIVGAAGLGRLLAENLNFFRFPVVMTLLIASFAVSVASEVASRRLRRAIRA</sequence>
<dbReference type="RefSeq" id="WP_231248846.1">
    <property type="nucleotide sequence ID" value="NZ_BAAAMQ010000010.1"/>
</dbReference>
<feature type="transmembrane region" description="Helical" evidence="7">
    <location>
        <begin position="62"/>
        <end position="88"/>
    </location>
</feature>
<comment type="similarity">
    <text evidence="7">Belongs to the binding-protein-dependent transport system permease family.</text>
</comment>
<feature type="transmembrane region" description="Helical" evidence="7">
    <location>
        <begin position="121"/>
        <end position="144"/>
    </location>
</feature>
<dbReference type="Pfam" id="PF00528">
    <property type="entry name" value="BPD_transp_1"/>
    <property type="match status" value="2"/>
</dbReference>
<keyword evidence="3" id="KW-1003">Cell membrane</keyword>
<organism evidence="9 10">
    <name type="scientific">Nocardioides furvisabuli</name>
    <dbReference type="NCBI Taxonomy" id="375542"/>
    <lineage>
        <taxon>Bacteria</taxon>
        <taxon>Bacillati</taxon>
        <taxon>Actinomycetota</taxon>
        <taxon>Actinomycetes</taxon>
        <taxon>Propionibacteriales</taxon>
        <taxon>Nocardioidaceae</taxon>
        <taxon>Nocardioides</taxon>
    </lineage>
</organism>
<evidence type="ECO:0000256" key="4">
    <source>
        <dbReference type="ARBA" id="ARBA00022692"/>
    </source>
</evidence>
<feature type="transmembrane region" description="Helical" evidence="7">
    <location>
        <begin position="410"/>
        <end position="434"/>
    </location>
</feature>
<dbReference type="PROSITE" id="PS50928">
    <property type="entry name" value="ABC_TM1"/>
    <property type="match status" value="2"/>
</dbReference>
<evidence type="ECO:0000256" key="5">
    <source>
        <dbReference type="ARBA" id="ARBA00022989"/>
    </source>
</evidence>
<evidence type="ECO:0000313" key="9">
    <source>
        <dbReference type="EMBL" id="GAA2105749.1"/>
    </source>
</evidence>
<keyword evidence="5 7" id="KW-1133">Transmembrane helix</keyword>
<evidence type="ECO:0000313" key="10">
    <source>
        <dbReference type="Proteomes" id="UP001501161"/>
    </source>
</evidence>
<evidence type="ECO:0000259" key="8">
    <source>
        <dbReference type="PROSITE" id="PS50928"/>
    </source>
</evidence>
<dbReference type="InterPro" id="IPR035906">
    <property type="entry name" value="MetI-like_sf"/>
</dbReference>
<dbReference type="Gene3D" id="1.10.3720.10">
    <property type="entry name" value="MetI-like"/>
    <property type="match status" value="2"/>
</dbReference>
<comment type="subcellular location">
    <subcellularLocation>
        <location evidence="1 7">Cell membrane</location>
        <topology evidence="1 7">Multi-pass membrane protein</topology>
    </subcellularLocation>
</comment>
<feature type="transmembrane region" description="Helical" evidence="7">
    <location>
        <begin position="234"/>
        <end position="251"/>
    </location>
</feature>
<evidence type="ECO:0000256" key="1">
    <source>
        <dbReference type="ARBA" id="ARBA00004651"/>
    </source>
</evidence>
<keyword evidence="4 7" id="KW-0812">Transmembrane</keyword>
<evidence type="ECO:0000256" key="7">
    <source>
        <dbReference type="RuleBase" id="RU363032"/>
    </source>
</evidence>
<dbReference type="EMBL" id="BAAAMQ010000010">
    <property type="protein sequence ID" value="GAA2105749.1"/>
    <property type="molecule type" value="Genomic_DNA"/>
</dbReference>
<keyword evidence="10" id="KW-1185">Reference proteome</keyword>
<feature type="transmembrane region" description="Helical" evidence="7">
    <location>
        <begin position="518"/>
        <end position="540"/>
    </location>
</feature>
<dbReference type="SUPFAM" id="SSF161098">
    <property type="entry name" value="MetI-like"/>
    <property type="match status" value="2"/>
</dbReference>
<evidence type="ECO:0000256" key="3">
    <source>
        <dbReference type="ARBA" id="ARBA00022475"/>
    </source>
</evidence>
<name>A0ABP5IUY2_9ACTN</name>
<feature type="transmembrane region" description="Helical" evidence="7">
    <location>
        <begin position="290"/>
        <end position="310"/>
    </location>
</feature>
<evidence type="ECO:0000256" key="2">
    <source>
        <dbReference type="ARBA" id="ARBA00022448"/>
    </source>
</evidence>